<evidence type="ECO:0000256" key="2">
    <source>
        <dbReference type="ARBA" id="ARBA00003213"/>
    </source>
</evidence>
<keyword evidence="7 10" id="KW-0067">ATP-binding</keyword>
<keyword evidence="6 10" id="KW-0547">Nucleotide-binding</keyword>
<evidence type="ECO:0000256" key="7">
    <source>
        <dbReference type="ARBA" id="ARBA00022840"/>
    </source>
</evidence>
<dbReference type="GO" id="GO:0006400">
    <property type="term" value="P:tRNA modification"/>
    <property type="evidence" value="ECO:0007669"/>
    <property type="project" value="TreeGrafter"/>
</dbReference>
<dbReference type="EC" id="2.5.1.75" evidence="10"/>
<evidence type="ECO:0000256" key="1">
    <source>
        <dbReference type="ARBA" id="ARBA00001946"/>
    </source>
</evidence>
<dbReference type="GO" id="GO:0052381">
    <property type="term" value="F:tRNA dimethylallyltransferase activity"/>
    <property type="evidence" value="ECO:0007669"/>
    <property type="project" value="UniProtKB-UniRule"/>
</dbReference>
<proteinExistence type="inferred from homology"/>
<evidence type="ECO:0000313" key="14">
    <source>
        <dbReference type="EMBL" id="CAA9493342.1"/>
    </source>
</evidence>
<comment type="catalytic activity">
    <reaction evidence="9 10 11">
        <text>adenosine(37) in tRNA + dimethylallyl diphosphate = N(6)-dimethylallyladenosine(37) in tRNA + diphosphate</text>
        <dbReference type="Rhea" id="RHEA:26482"/>
        <dbReference type="Rhea" id="RHEA-COMP:10162"/>
        <dbReference type="Rhea" id="RHEA-COMP:10375"/>
        <dbReference type="ChEBI" id="CHEBI:33019"/>
        <dbReference type="ChEBI" id="CHEBI:57623"/>
        <dbReference type="ChEBI" id="CHEBI:74411"/>
        <dbReference type="ChEBI" id="CHEBI:74415"/>
        <dbReference type="EC" id="2.5.1.75"/>
    </reaction>
</comment>
<dbReference type="PANTHER" id="PTHR11088">
    <property type="entry name" value="TRNA DIMETHYLALLYLTRANSFERASE"/>
    <property type="match status" value="1"/>
</dbReference>
<dbReference type="EMBL" id="CADCVJ010000224">
    <property type="protein sequence ID" value="CAA9493342.1"/>
    <property type="molecule type" value="Genomic_DNA"/>
</dbReference>
<dbReference type="Gene3D" id="3.40.50.300">
    <property type="entry name" value="P-loop containing nucleotide triphosphate hydrolases"/>
    <property type="match status" value="1"/>
</dbReference>
<comment type="cofactor">
    <cofactor evidence="1 10">
        <name>Mg(2+)</name>
        <dbReference type="ChEBI" id="CHEBI:18420"/>
    </cofactor>
</comment>
<evidence type="ECO:0000256" key="11">
    <source>
        <dbReference type="RuleBase" id="RU003783"/>
    </source>
</evidence>
<dbReference type="GO" id="GO:0005524">
    <property type="term" value="F:ATP binding"/>
    <property type="evidence" value="ECO:0007669"/>
    <property type="project" value="UniProtKB-UniRule"/>
</dbReference>
<dbReference type="NCBIfam" id="TIGR00174">
    <property type="entry name" value="miaA"/>
    <property type="match status" value="1"/>
</dbReference>
<gene>
    <name evidence="10" type="primary">miaA</name>
    <name evidence="14" type="ORF">AVDCRST_MAG38-2777</name>
</gene>
<keyword evidence="5 10" id="KW-0819">tRNA processing</keyword>
<keyword evidence="4 10" id="KW-0808">Transferase</keyword>
<dbReference type="InterPro" id="IPR039657">
    <property type="entry name" value="Dimethylallyltransferase"/>
</dbReference>
<feature type="binding site" evidence="10">
    <location>
        <begin position="13"/>
        <end position="18"/>
    </location>
    <ligand>
        <name>substrate</name>
    </ligand>
</feature>
<evidence type="ECO:0000256" key="8">
    <source>
        <dbReference type="ARBA" id="ARBA00022842"/>
    </source>
</evidence>
<dbReference type="SUPFAM" id="SSF52540">
    <property type="entry name" value="P-loop containing nucleoside triphosphate hydrolases"/>
    <property type="match status" value="2"/>
</dbReference>
<comment type="caution">
    <text evidence="10">Lacks conserved residue(s) required for the propagation of feature annotation.</text>
</comment>
<evidence type="ECO:0000256" key="9">
    <source>
        <dbReference type="ARBA" id="ARBA00049563"/>
    </source>
</evidence>
<feature type="region of interest" description="Interaction with substrate tRNA" evidence="10">
    <location>
        <begin position="165"/>
        <end position="169"/>
    </location>
</feature>
<evidence type="ECO:0000256" key="12">
    <source>
        <dbReference type="RuleBase" id="RU003784"/>
    </source>
</evidence>
<evidence type="ECO:0000256" key="5">
    <source>
        <dbReference type="ARBA" id="ARBA00022694"/>
    </source>
</evidence>
<organism evidence="14">
    <name type="scientific">uncultured Solirubrobacteraceae bacterium</name>
    <dbReference type="NCBI Taxonomy" id="1162706"/>
    <lineage>
        <taxon>Bacteria</taxon>
        <taxon>Bacillati</taxon>
        <taxon>Actinomycetota</taxon>
        <taxon>Thermoleophilia</taxon>
        <taxon>Solirubrobacterales</taxon>
        <taxon>Solirubrobacteraceae</taxon>
        <taxon>environmental samples</taxon>
    </lineage>
</organism>
<dbReference type="PANTHER" id="PTHR11088:SF60">
    <property type="entry name" value="TRNA DIMETHYLALLYLTRANSFERASE"/>
    <property type="match status" value="1"/>
</dbReference>
<comment type="similarity">
    <text evidence="3 10 13">Belongs to the IPP transferase family.</text>
</comment>
<evidence type="ECO:0000256" key="10">
    <source>
        <dbReference type="HAMAP-Rule" id="MF_00185"/>
    </source>
</evidence>
<evidence type="ECO:0000256" key="4">
    <source>
        <dbReference type="ARBA" id="ARBA00022679"/>
    </source>
</evidence>
<protein>
    <recommendedName>
        <fullName evidence="10">tRNA dimethylallyltransferase</fullName>
        <ecNumber evidence="10">2.5.1.75</ecNumber>
    </recommendedName>
    <alternativeName>
        <fullName evidence="10">Dimethylallyl diphosphate:tRNA dimethylallyltransferase</fullName>
        <shortName evidence="10">DMAPP:tRNA dimethylallyltransferase</shortName>
        <shortName evidence="10">DMATase</shortName>
    </alternativeName>
    <alternativeName>
        <fullName evidence="10">Isopentenyl-diphosphate:tRNA isopentenyltransferase</fullName>
        <shortName evidence="10">IPP transferase</shortName>
        <shortName evidence="10">IPPT</shortName>
        <shortName evidence="10">IPTase</shortName>
    </alternativeName>
</protein>
<keyword evidence="8 10" id="KW-0460">Magnesium</keyword>
<accession>A0A6J4SGD9</accession>
<dbReference type="InterPro" id="IPR027417">
    <property type="entry name" value="P-loop_NTPase"/>
</dbReference>
<dbReference type="Pfam" id="PF01715">
    <property type="entry name" value="IPPT"/>
    <property type="match status" value="1"/>
</dbReference>
<feature type="binding site" evidence="10">
    <location>
        <begin position="11"/>
        <end position="18"/>
    </location>
    <ligand>
        <name>ATP</name>
        <dbReference type="ChEBI" id="CHEBI:30616"/>
    </ligand>
</feature>
<comment type="subunit">
    <text evidence="10">Monomer.</text>
</comment>
<evidence type="ECO:0000256" key="3">
    <source>
        <dbReference type="ARBA" id="ARBA00005842"/>
    </source>
</evidence>
<dbReference type="AlphaFoldDB" id="A0A6J4SGD9"/>
<comment type="function">
    <text evidence="2 10 12">Catalyzes the transfer of a dimethylallyl group onto the adenine at position 37 in tRNAs that read codons beginning with uridine, leading to the formation of N6-(dimethylallyl)adenosine (i(6)A).</text>
</comment>
<evidence type="ECO:0000256" key="6">
    <source>
        <dbReference type="ARBA" id="ARBA00022741"/>
    </source>
</evidence>
<dbReference type="HAMAP" id="MF_00185">
    <property type="entry name" value="IPP_trans"/>
    <property type="match status" value="1"/>
</dbReference>
<reference evidence="14" key="1">
    <citation type="submission" date="2020-02" db="EMBL/GenBank/DDBJ databases">
        <authorList>
            <person name="Meier V. D."/>
        </authorList>
    </citation>
    <scope>NUCLEOTIDE SEQUENCE</scope>
    <source>
        <strain evidence="14">AVDCRST_MAG38</strain>
    </source>
</reference>
<evidence type="ECO:0000256" key="13">
    <source>
        <dbReference type="RuleBase" id="RU003785"/>
    </source>
</evidence>
<dbReference type="Gene3D" id="1.10.20.140">
    <property type="match status" value="1"/>
</dbReference>
<feature type="site" description="Interaction with substrate tRNA" evidence="10">
    <location>
        <position position="129"/>
    </location>
</feature>
<sequence length="310" mass="32715">MAVLTVPAIFGPTGVGKTAIAIALAQRLRRTGEDPVAVSADALQLYAGLELLTGAASPGERALLEHRLVGVLALDATSSAGAYARLAHAEIDALLAAGRRPIVVGGTGLYLRAALTELDLRPPADPHLRERLNRKLERHGPAALHALLAERSPGAGARVAPTDSQRIVRALELIEAGHPLPPEGPGSQLWTSDTRHPTLLAGVVMDRAALYARIEARVDAMVAAGARDEVQRATAAGASAGARQALGFQELLDGDVARMKQRTRNYAKRQLTWMRKLPGALLLDATDATPDALAARLHEELERRDAAGPP</sequence>
<name>A0A6J4SGD9_9ACTN</name>
<feature type="site" description="Interaction with substrate tRNA" evidence="10">
    <location>
        <position position="107"/>
    </location>
</feature>
<dbReference type="InterPro" id="IPR018022">
    <property type="entry name" value="IPT"/>
</dbReference>